<reference evidence="1" key="2">
    <citation type="journal article" date="2015" name="Fish Shellfish Immunol.">
        <title>Early steps in the European eel (Anguilla anguilla)-Vibrio vulnificus interaction in the gills: Role of the RtxA13 toxin.</title>
        <authorList>
            <person name="Callol A."/>
            <person name="Pajuelo D."/>
            <person name="Ebbesson L."/>
            <person name="Teles M."/>
            <person name="MacKenzie S."/>
            <person name="Amaro C."/>
        </authorList>
    </citation>
    <scope>NUCLEOTIDE SEQUENCE</scope>
</reference>
<organism evidence="1">
    <name type="scientific">Anguilla anguilla</name>
    <name type="common">European freshwater eel</name>
    <name type="synonym">Muraena anguilla</name>
    <dbReference type="NCBI Taxonomy" id="7936"/>
    <lineage>
        <taxon>Eukaryota</taxon>
        <taxon>Metazoa</taxon>
        <taxon>Chordata</taxon>
        <taxon>Craniata</taxon>
        <taxon>Vertebrata</taxon>
        <taxon>Euteleostomi</taxon>
        <taxon>Actinopterygii</taxon>
        <taxon>Neopterygii</taxon>
        <taxon>Teleostei</taxon>
        <taxon>Anguilliformes</taxon>
        <taxon>Anguillidae</taxon>
        <taxon>Anguilla</taxon>
    </lineage>
</organism>
<sequence length="32" mass="3584">MTSNTFEISLRLLSTKCEKHRCNLVLCAIVGC</sequence>
<protein>
    <submittedName>
        <fullName evidence="1">Uncharacterized protein</fullName>
    </submittedName>
</protein>
<reference evidence="1" key="1">
    <citation type="submission" date="2014-11" db="EMBL/GenBank/DDBJ databases">
        <authorList>
            <person name="Amaro Gonzalez C."/>
        </authorList>
    </citation>
    <scope>NUCLEOTIDE SEQUENCE</scope>
</reference>
<dbReference type="EMBL" id="GBXM01020758">
    <property type="protein sequence ID" value="JAH87819.1"/>
    <property type="molecule type" value="Transcribed_RNA"/>
</dbReference>
<proteinExistence type="predicted"/>
<name>A0A0E9WBR0_ANGAN</name>
<accession>A0A0E9WBR0</accession>
<evidence type="ECO:0000313" key="1">
    <source>
        <dbReference type="EMBL" id="JAH87819.1"/>
    </source>
</evidence>
<dbReference type="AlphaFoldDB" id="A0A0E9WBR0"/>